<comment type="function">
    <text evidence="7">Microtubule binding protein that promotes the stabilization of dynamic microtubules. Required for mitotic spindle formation.</text>
</comment>
<evidence type="ECO:0000256" key="6">
    <source>
        <dbReference type="ARBA" id="ARBA00022776"/>
    </source>
</evidence>
<dbReference type="GO" id="GO:0008017">
    <property type="term" value="F:microtubule binding"/>
    <property type="evidence" value="ECO:0007669"/>
    <property type="project" value="TreeGrafter"/>
</dbReference>
<evidence type="ECO:0000256" key="7">
    <source>
        <dbReference type="ARBA" id="ARBA00024889"/>
    </source>
</evidence>
<evidence type="ECO:0000256" key="5">
    <source>
        <dbReference type="ARBA" id="ARBA00022701"/>
    </source>
</evidence>
<dbReference type="Pfam" id="PF12348">
    <property type="entry name" value="CLASP_N"/>
    <property type="match status" value="2"/>
</dbReference>
<feature type="domain" description="TOG" evidence="9">
    <location>
        <begin position="3"/>
        <end position="232"/>
    </location>
</feature>
<evidence type="ECO:0000256" key="8">
    <source>
        <dbReference type="SAM" id="MobiDB-lite"/>
    </source>
</evidence>
<feature type="compositionally biased region" description="Polar residues" evidence="8">
    <location>
        <begin position="661"/>
        <end position="672"/>
    </location>
</feature>
<dbReference type="GO" id="GO:1990023">
    <property type="term" value="C:mitotic spindle midzone"/>
    <property type="evidence" value="ECO:0007669"/>
    <property type="project" value="TreeGrafter"/>
</dbReference>
<dbReference type="GO" id="GO:0005881">
    <property type="term" value="C:cytoplasmic microtubule"/>
    <property type="evidence" value="ECO:0007669"/>
    <property type="project" value="TreeGrafter"/>
</dbReference>
<dbReference type="GO" id="GO:0060172">
    <property type="term" value="P:astral microtubule depolymerization"/>
    <property type="evidence" value="ECO:0007669"/>
    <property type="project" value="TreeGrafter"/>
</dbReference>
<feature type="compositionally biased region" description="Low complexity" evidence="8">
    <location>
        <begin position="581"/>
        <end position="602"/>
    </location>
</feature>
<dbReference type="EMBL" id="JAGPXC010000001">
    <property type="protein sequence ID" value="KAH6659791.1"/>
    <property type="molecule type" value="Genomic_DNA"/>
</dbReference>
<keyword evidence="6" id="KW-0131">Cell cycle</keyword>
<feature type="region of interest" description="Disordered" evidence="8">
    <location>
        <begin position="749"/>
        <end position="792"/>
    </location>
</feature>
<feature type="compositionally biased region" description="Polar residues" evidence="8">
    <location>
        <begin position="537"/>
        <end position="547"/>
    </location>
</feature>
<evidence type="ECO:0000313" key="10">
    <source>
        <dbReference type="EMBL" id="KAH6659791.1"/>
    </source>
</evidence>
<gene>
    <name evidence="10" type="ORF">BKA67DRAFT_510691</name>
</gene>
<dbReference type="InterPro" id="IPR024395">
    <property type="entry name" value="CLASP_N_dom"/>
</dbReference>
<dbReference type="GO" id="GO:0005876">
    <property type="term" value="C:spindle microtubule"/>
    <property type="evidence" value="ECO:0007669"/>
    <property type="project" value="TreeGrafter"/>
</dbReference>
<evidence type="ECO:0000256" key="1">
    <source>
        <dbReference type="ARBA" id="ARBA00004186"/>
    </source>
</evidence>
<feature type="compositionally biased region" description="Polar residues" evidence="8">
    <location>
        <begin position="702"/>
        <end position="712"/>
    </location>
</feature>
<accession>A0A9P9A1P6</accession>
<feature type="compositionally biased region" description="Basic and acidic residues" evidence="8">
    <location>
        <begin position="260"/>
        <end position="275"/>
    </location>
</feature>
<feature type="region of interest" description="Disordered" evidence="8">
    <location>
        <begin position="563"/>
        <end position="737"/>
    </location>
</feature>
<dbReference type="InterPro" id="IPR011989">
    <property type="entry name" value="ARM-like"/>
</dbReference>
<keyword evidence="6" id="KW-0498">Mitosis</keyword>
<proteinExistence type="inferred from homology"/>
<dbReference type="Proteomes" id="UP000758603">
    <property type="component" value="Unassembled WGS sequence"/>
</dbReference>
<reference evidence="10" key="1">
    <citation type="journal article" date="2021" name="Nat. Commun.">
        <title>Genetic determinants of endophytism in the Arabidopsis root mycobiome.</title>
        <authorList>
            <person name="Mesny F."/>
            <person name="Miyauchi S."/>
            <person name="Thiergart T."/>
            <person name="Pickel B."/>
            <person name="Atanasova L."/>
            <person name="Karlsson M."/>
            <person name="Huettel B."/>
            <person name="Barry K.W."/>
            <person name="Haridas S."/>
            <person name="Chen C."/>
            <person name="Bauer D."/>
            <person name="Andreopoulos W."/>
            <person name="Pangilinan J."/>
            <person name="LaButti K."/>
            <person name="Riley R."/>
            <person name="Lipzen A."/>
            <person name="Clum A."/>
            <person name="Drula E."/>
            <person name="Henrissat B."/>
            <person name="Kohler A."/>
            <person name="Grigoriev I.V."/>
            <person name="Martin F.M."/>
            <person name="Hacquard S."/>
        </authorList>
    </citation>
    <scope>NUCLEOTIDE SEQUENCE</scope>
    <source>
        <strain evidence="10">MPI-SDFR-AT-0073</strain>
    </source>
</reference>
<feature type="compositionally biased region" description="Low complexity" evidence="8">
    <location>
        <begin position="632"/>
        <end position="641"/>
    </location>
</feature>
<comment type="similarity">
    <text evidence="2">Belongs to the CLASP family.</text>
</comment>
<feature type="region of interest" description="Disordered" evidence="8">
    <location>
        <begin position="513"/>
        <end position="547"/>
    </location>
</feature>
<sequence>MAEKLTDQQVADLLAILRKDASVDTKSNAVTAVKSAIKQHNVPDSCVFPLFDALRLASTSQHSALANAGFTALNHLLTRLSRQEPKYIHKEAKNTLPLIVDRMGDQKDKLRALAVQALTTMYGATPTEAERFVRNVAMTGKNPRAKESSMQWLVEMHNEHGLPFRAYVPTLMELLEDADGMVRDTAKATVIELFRAASGPAKSDLKKQLKTFKVRPAIEAAIVKELAPTSGTASRIESDVRPDSAPLMRPNLGASVSSLHSERPKTPAPEEKPDPVEPTYVNTSRELDEIFREMHAWFEGRETEQNWLKREQSTTKLRRLIAGNASDFADVFLQGCKALLDGIIKAVTSLRTSLSKEGCFLVQDIANAFGPGMDPMVELLMQTFIKLAAATKKIASQQANTTVDTIIGRTTYNARIMQHMWGACQDKNVQPRTYAADWLKTLINKESHHKSHIEHAGGLDLLEKCIKKGLGDANPGVRERMRGTYWLFATVWPAQAEKIMDGLDSTAQKLLQKDPNNPNMPVASKSEPVPRPGLGLSKSTMSANSKPSIRETMMAQKRAMAASAKTLPPRPGSAMATVTPARTTSGSSGVSAASSAAPPTTRTRADTAGKPHAGISAAPMRPTRRRPETARPEMAPRPATAGPYSGRNHDVRSSPPDIKSKTVTPKTISGSPRRTVPKGRPGHQPTRSVDGIATPSKPILSKSLSAAPSPINSPAKAKQPGFSGILSSNSSKENEELTLVVPTIASLRESMKSSPKSSPKAPSHLASDETARQTEPMDLNEDPVQEVSQTPVQTPSKTLKVYEDPFVDEQTTRPAVDASPERPVLEDKPVNEDAANLNFGQNGTTTPPAVISPDKNGQNARLLDSGIKRIKAQTLDVHGFRKLQSLLRDSKSPPTDSKFDTLLTGLFEYLESPLDNLEPAKIQDIKAQVLATIKLLLKNSRDNFQPHIALGLEALLATRANYDARTHIVSGLELLAEELVKVGDPPTMAVSMTRRCGPLLEKTDARSGRSLQMGIHIMKQLVENHPTYNPSESELQGMCSLSANCLDSKESGVRMDAVHLCVQLHARVGEQRFWESMKGLKDDPKNLITYYVVKHQRETGVAA</sequence>
<name>A0A9P9A1P6_9PEZI</name>
<feature type="compositionally biased region" description="Polar residues" evidence="8">
    <location>
        <begin position="838"/>
        <end position="847"/>
    </location>
</feature>
<dbReference type="RefSeq" id="XP_045963922.1">
    <property type="nucleotide sequence ID" value="XM_046097345.1"/>
</dbReference>
<keyword evidence="4" id="KW-0132">Cell division</keyword>
<evidence type="ECO:0000256" key="2">
    <source>
        <dbReference type="ARBA" id="ARBA00009549"/>
    </source>
</evidence>
<dbReference type="InterPro" id="IPR034085">
    <property type="entry name" value="TOG"/>
</dbReference>
<dbReference type="SUPFAM" id="SSF48371">
    <property type="entry name" value="ARM repeat"/>
    <property type="match status" value="1"/>
</dbReference>
<keyword evidence="5" id="KW-0493">Microtubule</keyword>
<comment type="subunit">
    <text evidence="3">Interacts with microtubules.</text>
</comment>
<dbReference type="GO" id="GO:0051301">
    <property type="term" value="P:cell division"/>
    <property type="evidence" value="ECO:0007669"/>
    <property type="project" value="UniProtKB-KW"/>
</dbReference>
<feature type="region of interest" description="Disordered" evidence="8">
    <location>
        <begin position="837"/>
        <end position="857"/>
    </location>
</feature>
<dbReference type="Gene3D" id="1.25.10.10">
    <property type="entry name" value="Leucine-rich Repeat Variant"/>
    <property type="match status" value="3"/>
</dbReference>
<organism evidence="10 11">
    <name type="scientific">Truncatella angustata</name>
    <dbReference type="NCBI Taxonomy" id="152316"/>
    <lineage>
        <taxon>Eukaryota</taxon>
        <taxon>Fungi</taxon>
        <taxon>Dikarya</taxon>
        <taxon>Ascomycota</taxon>
        <taxon>Pezizomycotina</taxon>
        <taxon>Sordariomycetes</taxon>
        <taxon>Xylariomycetidae</taxon>
        <taxon>Amphisphaeriales</taxon>
        <taxon>Sporocadaceae</taxon>
        <taxon>Truncatella</taxon>
    </lineage>
</organism>
<evidence type="ECO:0000259" key="9">
    <source>
        <dbReference type="SMART" id="SM01349"/>
    </source>
</evidence>
<evidence type="ECO:0000256" key="4">
    <source>
        <dbReference type="ARBA" id="ARBA00022618"/>
    </source>
</evidence>
<feature type="domain" description="TOG" evidence="9">
    <location>
        <begin position="283"/>
        <end position="523"/>
    </location>
</feature>
<evidence type="ECO:0000313" key="11">
    <source>
        <dbReference type="Proteomes" id="UP000758603"/>
    </source>
</evidence>
<dbReference type="InterPro" id="IPR016024">
    <property type="entry name" value="ARM-type_fold"/>
</dbReference>
<evidence type="ECO:0000256" key="3">
    <source>
        <dbReference type="ARBA" id="ARBA00011375"/>
    </source>
</evidence>
<protein>
    <submittedName>
        <fullName evidence="10">HEAT repeat-containing protein</fullName>
    </submittedName>
</protein>
<dbReference type="GO" id="GO:0090307">
    <property type="term" value="P:mitotic spindle assembly"/>
    <property type="evidence" value="ECO:0007669"/>
    <property type="project" value="TreeGrafter"/>
</dbReference>
<dbReference type="SMART" id="SM01349">
    <property type="entry name" value="TOG"/>
    <property type="match status" value="2"/>
</dbReference>
<comment type="subcellular location">
    <subcellularLocation>
        <location evidence="1">Cytoplasm</location>
        <location evidence="1">Cytoskeleton</location>
        <location evidence="1">Spindle</location>
    </subcellularLocation>
</comment>
<dbReference type="GeneID" id="70126237"/>
<dbReference type="OrthoDB" id="46159at2759"/>
<dbReference type="GO" id="GO:0005815">
    <property type="term" value="C:microtubule organizing center"/>
    <property type="evidence" value="ECO:0007669"/>
    <property type="project" value="TreeGrafter"/>
</dbReference>
<dbReference type="PANTHER" id="PTHR21567:SF9">
    <property type="entry name" value="CLIP-ASSOCIATING PROTEIN"/>
    <property type="match status" value="1"/>
</dbReference>
<keyword evidence="11" id="KW-1185">Reference proteome</keyword>
<feature type="compositionally biased region" description="Low complexity" evidence="8">
    <location>
        <begin position="752"/>
        <end position="763"/>
    </location>
</feature>
<dbReference type="PANTHER" id="PTHR21567">
    <property type="entry name" value="CLASP"/>
    <property type="match status" value="1"/>
</dbReference>
<comment type="caution">
    <text evidence="10">The sequence shown here is derived from an EMBL/GenBank/DDBJ whole genome shotgun (WGS) entry which is preliminary data.</text>
</comment>
<dbReference type="AlphaFoldDB" id="A0A9P9A1P6"/>
<feature type="region of interest" description="Disordered" evidence="8">
    <location>
        <begin position="230"/>
        <end position="280"/>
    </location>
</feature>